<accession>G0U6F7</accession>
<dbReference type="VEuPathDB" id="TriTrypDB:TvY486_1005120"/>
<organism evidence="2">
    <name type="scientific">Trypanosoma vivax (strain Y486)</name>
    <dbReference type="NCBI Taxonomy" id="1055687"/>
    <lineage>
        <taxon>Eukaryota</taxon>
        <taxon>Discoba</taxon>
        <taxon>Euglenozoa</taxon>
        <taxon>Kinetoplastea</taxon>
        <taxon>Metakinetoplastina</taxon>
        <taxon>Trypanosomatida</taxon>
        <taxon>Trypanosomatidae</taxon>
        <taxon>Trypanosoma</taxon>
        <taxon>Duttonella</taxon>
    </lineage>
</organism>
<evidence type="ECO:0000313" key="2">
    <source>
        <dbReference type="EMBL" id="CCC51461.1"/>
    </source>
</evidence>
<dbReference type="InterPro" id="IPR021994">
    <property type="entry name" value="DUF3592"/>
</dbReference>
<sequence>MPWYLSSFRVSLCAVYSYFAYAQARWIFEAEERYRRSLTWKPAVGTIFDHKIVMKRGGSSHVQYRFEVEGAEYVGDRFRSGGIHKEEMVSNPALLGAGTQLVVYYNPSNPDESAIKLQTDRSAESTFIFGIVISILVAYRSVRCETVLPNMFYSFLSVNRRLGGLTGLREARTHSRQRMKYGKGTGAI</sequence>
<dbReference type="EMBL" id="HE573026">
    <property type="protein sequence ID" value="CCC51461.1"/>
    <property type="molecule type" value="Genomic_DNA"/>
</dbReference>
<dbReference type="Pfam" id="PF12158">
    <property type="entry name" value="DUF3592"/>
    <property type="match status" value="1"/>
</dbReference>
<reference evidence="2" key="1">
    <citation type="journal article" date="2012" name="Proc. Natl. Acad. Sci. U.S.A.">
        <title>Antigenic diversity is generated by distinct evolutionary mechanisms in African trypanosome species.</title>
        <authorList>
            <person name="Jackson A.P."/>
            <person name="Berry A."/>
            <person name="Aslett M."/>
            <person name="Allison H.C."/>
            <person name="Burton P."/>
            <person name="Vavrova-Anderson J."/>
            <person name="Brown R."/>
            <person name="Browne H."/>
            <person name="Corton N."/>
            <person name="Hauser H."/>
            <person name="Gamble J."/>
            <person name="Gilderthorp R."/>
            <person name="Marcello L."/>
            <person name="McQuillan J."/>
            <person name="Otto T.D."/>
            <person name="Quail M.A."/>
            <person name="Sanders M.J."/>
            <person name="van Tonder A."/>
            <person name="Ginger M.L."/>
            <person name="Field M.C."/>
            <person name="Barry J.D."/>
            <person name="Hertz-Fowler C."/>
            <person name="Berriman M."/>
        </authorList>
    </citation>
    <scope>NUCLEOTIDE SEQUENCE</scope>
    <source>
        <strain evidence="2">Y486</strain>
    </source>
</reference>
<name>G0U6F7_TRYVY</name>
<feature type="domain" description="DUF3592" evidence="1">
    <location>
        <begin position="55"/>
        <end position="116"/>
    </location>
</feature>
<dbReference type="AlphaFoldDB" id="G0U6F7"/>
<proteinExistence type="predicted"/>
<protein>
    <recommendedName>
        <fullName evidence="1">DUF3592 domain-containing protein</fullName>
    </recommendedName>
</protein>
<evidence type="ECO:0000259" key="1">
    <source>
        <dbReference type="Pfam" id="PF12158"/>
    </source>
</evidence>
<gene>
    <name evidence="2" type="ORF">TVY486_1005120</name>
</gene>